<accession>A0A3B0VP73</accession>
<organism evidence="3">
    <name type="scientific">hydrothermal vent metagenome</name>
    <dbReference type="NCBI Taxonomy" id="652676"/>
    <lineage>
        <taxon>unclassified sequences</taxon>
        <taxon>metagenomes</taxon>
        <taxon>ecological metagenomes</taxon>
    </lineage>
</organism>
<dbReference type="InterPro" id="IPR021109">
    <property type="entry name" value="Peptidase_aspartic_dom_sf"/>
</dbReference>
<evidence type="ECO:0000256" key="1">
    <source>
        <dbReference type="ARBA" id="ARBA00022801"/>
    </source>
</evidence>
<name>A0A3B0VP73_9ZZZZ</name>
<proteinExistence type="predicted"/>
<dbReference type="GO" id="GO:0004190">
    <property type="term" value="F:aspartic-type endopeptidase activity"/>
    <property type="evidence" value="ECO:0007669"/>
    <property type="project" value="InterPro"/>
</dbReference>
<reference evidence="3" key="1">
    <citation type="submission" date="2018-06" db="EMBL/GenBank/DDBJ databases">
        <authorList>
            <person name="Zhirakovskaya E."/>
        </authorList>
    </citation>
    <scope>NUCLEOTIDE SEQUENCE</scope>
</reference>
<evidence type="ECO:0000259" key="2">
    <source>
        <dbReference type="PROSITE" id="PS50175"/>
    </source>
</evidence>
<protein>
    <recommendedName>
        <fullName evidence="2">Peptidase A2 domain-containing protein</fullName>
    </recommendedName>
</protein>
<dbReference type="EMBL" id="UOEU01000780">
    <property type="protein sequence ID" value="VAW40167.1"/>
    <property type="molecule type" value="Genomic_DNA"/>
</dbReference>
<keyword evidence="1" id="KW-0378">Hydrolase</keyword>
<sequence>MNNIYTHSYDTTYNPAMPMAEVVIGRAMTKPALSLSAIVDSGADATLVPVSYLHQIRARRSRKAWMRGTAGGRILVDLYAISLRLSQFMFNYERSSNTIPSK</sequence>
<dbReference type="AlphaFoldDB" id="A0A3B0VP73"/>
<dbReference type="PROSITE" id="PS50175">
    <property type="entry name" value="ASP_PROT_RETROV"/>
    <property type="match status" value="1"/>
</dbReference>
<dbReference type="SUPFAM" id="SSF50630">
    <property type="entry name" value="Acid proteases"/>
    <property type="match status" value="1"/>
</dbReference>
<feature type="domain" description="Peptidase A2" evidence="2">
    <location>
        <begin position="35"/>
        <end position="71"/>
    </location>
</feature>
<dbReference type="PROSITE" id="PS00141">
    <property type="entry name" value="ASP_PROTEASE"/>
    <property type="match status" value="1"/>
</dbReference>
<dbReference type="InterPro" id="IPR001995">
    <property type="entry name" value="Peptidase_A2_cat"/>
</dbReference>
<dbReference type="GO" id="GO:0006508">
    <property type="term" value="P:proteolysis"/>
    <property type="evidence" value="ECO:0007669"/>
    <property type="project" value="InterPro"/>
</dbReference>
<dbReference type="InterPro" id="IPR001969">
    <property type="entry name" value="Aspartic_peptidase_AS"/>
</dbReference>
<evidence type="ECO:0000313" key="3">
    <source>
        <dbReference type="EMBL" id="VAW40167.1"/>
    </source>
</evidence>
<gene>
    <name evidence="3" type="ORF">MNBD_CHLOROFLEXI01-416</name>
</gene>